<evidence type="ECO:0000256" key="5">
    <source>
        <dbReference type="SAM" id="MobiDB-lite"/>
    </source>
</evidence>
<feature type="transmembrane region" description="Helical" evidence="6">
    <location>
        <begin position="303"/>
        <end position="327"/>
    </location>
</feature>
<dbReference type="InterPro" id="IPR049680">
    <property type="entry name" value="FLVCR1-2_SLC49-like"/>
</dbReference>
<dbReference type="KEGG" id="spu:584154"/>
<dbReference type="OMA" id="CAYPFIM"/>
<reference evidence="7" key="2">
    <citation type="submission" date="2021-01" db="UniProtKB">
        <authorList>
            <consortium name="EnsemblMetazoa"/>
        </authorList>
    </citation>
    <scope>IDENTIFICATION</scope>
</reference>
<dbReference type="InterPro" id="IPR036259">
    <property type="entry name" value="MFS_trans_sf"/>
</dbReference>
<dbReference type="Pfam" id="PF07690">
    <property type="entry name" value="MFS_1"/>
    <property type="match status" value="1"/>
</dbReference>
<evidence type="ECO:0000256" key="3">
    <source>
        <dbReference type="ARBA" id="ARBA00022989"/>
    </source>
</evidence>
<dbReference type="PANTHER" id="PTHR10924:SF6">
    <property type="entry name" value="SOLUTE CARRIER FAMILY 49 MEMBER A3"/>
    <property type="match status" value="1"/>
</dbReference>
<dbReference type="GeneID" id="584154"/>
<dbReference type="PANTHER" id="PTHR10924">
    <property type="entry name" value="MAJOR FACILITATOR SUPERFAMILY PROTEIN-RELATED"/>
    <property type="match status" value="1"/>
</dbReference>
<feature type="transmembrane region" description="Helical" evidence="6">
    <location>
        <begin position="333"/>
        <end position="353"/>
    </location>
</feature>
<sequence length="452" mass="48337">MPQYRPLFSQRDDDDFGSGVSGPPPIPGGPAFSSGEVSRTGTAEYTLYKRRWLVVAVLALLNISSALTWISFAPIANYAAVYLNTTDANINWLSTVYMVTTPFGFIAVWILDTYGLAPVIILGACCNTLGLVIRYLSVFSFFSSHRYLVVMVGQGVASLAQPCFLFTPTKVAALWFPEGQRTTANTVGSTSNPLGILIGLLLSSMLVTEPHEMESLLMVYMIPGVVTGVLAIVVMCYCKNAPPTPPSASAASHHASFFSGLKQIVRVKAFWVLFIVFGAGLAVFNSIISLIEEVLCPLGYSDNFSGICGAVLIASGILGAFVSGLYVDRTKKFALVAKVSFALCAVCIVALSVVTRYPNIPAAILGVCGALGFFGFAQFPVSLELGVEATYPVSEGTSAGFLIMSGQVQGFLLMLAAEWLARPLTSQEQLLTPARSLRPFLPSPRHLSFKTV</sequence>
<accession>A0A7M7HF65</accession>
<feature type="transmembrane region" description="Helical" evidence="6">
    <location>
        <begin position="116"/>
        <end position="136"/>
    </location>
</feature>
<feature type="region of interest" description="Disordered" evidence="5">
    <location>
        <begin position="11"/>
        <end position="37"/>
    </location>
</feature>
<proteinExistence type="predicted"/>
<evidence type="ECO:0000256" key="4">
    <source>
        <dbReference type="ARBA" id="ARBA00023136"/>
    </source>
</evidence>
<evidence type="ECO:0000313" key="8">
    <source>
        <dbReference type="Proteomes" id="UP000007110"/>
    </source>
</evidence>
<dbReference type="SUPFAM" id="SSF103473">
    <property type="entry name" value="MFS general substrate transporter"/>
    <property type="match status" value="1"/>
</dbReference>
<organism evidence="7 8">
    <name type="scientific">Strongylocentrotus purpuratus</name>
    <name type="common">Purple sea urchin</name>
    <dbReference type="NCBI Taxonomy" id="7668"/>
    <lineage>
        <taxon>Eukaryota</taxon>
        <taxon>Metazoa</taxon>
        <taxon>Echinodermata</taxon>
        <taxon>Eleutherozoa</taxon>
        <taxon>Echinozoa</taxon>
        <taxon>Echinoidea</taxon>
        <taxon>Euechinoidea</taxon>
        <taxon>Echinacea</taxon>
        <taxon>Camarodonta</taxon>
        <taxon>Echinidea</taxon>
        <taxon>Strongylocentrotidae</taxon>
        <taxon>Strongylocentrotus</taxon>
    </lineage>
</organism>
<comment type="subcellular location">
    <subcellularLocation>
        <location evidence="1">Membrane</location>
        <topology evidence="1">Multi-pass membrane protein</topology>
    </subcellularLocation>
</comment>
<evidence type="ECO:0000256" key="2">
    <source>
        <dbReference type="ARBA" id="ARBA00022692"/>
    </source>
</evidence>
<feature type="transmembrane region" description="Helical" evidence="6">
    <location>
        <begin position="360"/>
        <end position="379"/>
    </location>
</feature>
<evidence type="ECO:0000256" key="1">
    <source>
        <dbReference type="ARBA" id="ARBA00004141"/>
    </source>
</evidence>
<dbReference type="Proteomes" id="UP000007110">
    <property type="component" value="Unassembled WGS sequence"/>
</dbReference>
<keyword evidence="4 6" id="KW-0472">Membrane</keyword>
<feature type="transmembrane region" description="Helical" evidence="6">
    <location>
        <begin position="187"/>
        <end position="207"/>
    </location>
</feature>
<keyword evidence="8" id="KW-1185">Reference proteome</keyword>
<dbReference type="InParanoid" id="A0A7M7HF65"/>
<feature type="transmembrane region" description="Helical" evidence="6">
    <location>
        <begin position="269"/>
        <end position="291"/>
    </location>
</feature>
<feature type="transmembrane region" description="Helical" evidence="6">
    <location>
        <begin position="52"/>
        <end position="78"/>
    </location>
</feature>
<dbReference type="InterPro" id="IPR011701">
    <property type="entry name" value="MFS"/>
</dbReference>
<dbReference type="RefSeq" id="XP_011661440.2">
    <property type="nucleotide sequence ID" value="XM_011663138.2"/>
</dbReference>
<evidence type="ECO:0000256" key="6">
    <source>
        <dbReference type="SAM" id="Phobius"/>
    </source>
</evidence>
<reference evidence="8" key="1">
    <citation type="submission" date="2015-02" db="EMBL/GenBank/DDBJ databases">
        <title>Genome sequencing for Strongylocentrotus purpuratus.</title>
        <authorList>
            <person name="Murali S."/>
            <person name="Liu Y."/>
            <person name="Vee V."/>
            <person name="English A."/>
            <person name="Wang M."/>
            <person name="Skinner E."/>
            <person name="Han Y."/>
            <person name="Muzny D.M."/>
            <person name="Worley K.C."/>
            <person name="Gibbs R.A."/>
        </authorList>
    </citation>
    <scope>NUCLEOTIDE SEQUENCE</scope>
</reference>
<dbReference type="OrthoDB" id="422206at2759"/>
<keyword evidence="3 6" id="KW-1133">Transmembrane helix</keyword>
<keyword evidence="2 6" id="KW-0812">Transmembrane</keyword>
<name>A0A7M7HF65_STRPU</name>
<dbReference type="Gene3D" id="1.20.1250.20">
    <property type="entry name" value="MFS general substrate transporter like domains"/>
    <property type="match status" value="2"/>
</dbReference>
<dbReference type="EnsemblMetazoa" id="XM_011663138">
    <property type="protein sequence ID" value="XP_011661440"/>
    <property type="gene ID" value="LOC584154"/>
</dbReference>
<feature type="transmembrane region" description="Helical" evidence="6">
    <location>
        <begin position="219"/>
        <end position="237"/>
    </location>
</feature>
<protein>
    <submittedName>
        <fullName evidence="7">Uncharacterized protein</fullName>
    </submittedName>
</protein>
<evidence type="ECO:0000313" key="7">
    <source>
        <dbReference type="EnsemblMetazoa" id="XP_011661440"/>
    </source>
</evidence>
<dbReference type="AlphaFoldDB" id="A0A7M7HF65"/>
<dbReference type="GO" id="GO:0022857">
    <property type="term" value="F:transmembrane transporter activity"/>
    <property type="evidence" value="ECO:0007669"/>
    <property type="project" value="InterPro"/>
</dbReference>
<dbReference type="GO" id="GO:0016020">
    <property type="term" value="C:membrane"/>
    <property type="evidence" value="ECO:0000318"/>
    <property type="project" value="GO_Central"/>
</dbReference>
<feature type="transmembrane region" description="Helical" evidence="6">
    <location>
        <begin position="90"/>
        <end position="110"/>
    </location>
</feature>